<feature type="transmembrane region" description="Helical" evidence="5">
    <location>
        <begin position="21"/>
        <end position="43"/>
    </location>
</feature>
<dbReference type="EMBL" id="QCZG01000040">
    <property type="protein sequence ID" value="PWA08153.1"/>
    <property type="molecule type" value="Genomic_DNA"/>
</dbReference>
<dbReference type="InterPro" id="IPR013525">
    <property type="entry name" value="ABC2_TM"/>
</dbReference>
<evidence type="ECO:0000256" key="1">
    <source>
        <dbReference type="ARBA" id="ARBA00004141"/>
    </source>
</evidence>
<evidence type="ECO:0000256" key="4">
    <source>
        <dbReference type="ARBA" id="ARBA00023136"/>
    </source>
</evidence>
<feature type="transmembrane region" description="Helical" evidence="5">
    <location>
        <begin position="55"/>
        <end position="76"/>
    </location>
</feature>
<dbReference type="AlphaFoldDB" id="A0A2U1JTE9"/>
<feature type="transmembrane region" description="Helical" evidence="5">
    <location>
        <begin position="97"/>
        <end position="124"/>
    </location>
</feature>
<comment type="subcellular location">
    <subcellularLocation>
        <location evidence="5">Cell membrane</location>
        <topology evidence="5">Multi-pass membrane protein</topology>
    </subcellularLocation>
    <subcellularLocation>
        <location evidence="1">Membrane</location>
        <topology evidence="1">Multi-pass membrane protein</topology>
    </subcellularLocation>
</comment>
<dbReference type="PIRSF" id="PIRSF006648">
    <property type="entry name" value="DrrB"/>
    <property type="match status" value="1"/>
</dbReference>
<keyword evidence="3 5" id="KW-1133">Transmembrane helix</keyword>
<feature type="transmembrane region" description="Helical" evidence="5">
    <location>
        <begin position="165"/>
        <end position="184"/>
    </location>
</feature>
<evidence type="ECO:0000256" key="5">
    <source>
        <dbReference type="RuleBase" id="RU361157"/>
    </source>
</evidence>
<gene>
    <name evidence="7" type="ORF">DCC39_15315</name>
</gene>
<dbReference type="GO" id="GO:0140359">
    <property type="term" value="F:ABC-type transporter activity"/>
    <property type="evidence" value="ECO:0007669"/>
    <property type="project" value="InterPro"/>
</dbReference>
<sequence>MNKIVKLSVMETKLFFREKMAVFWTFLFPVLMIGLFGAMFGSAKIGGMTYSNAYIPSWIAVNILTTAFFGIGTVMANYREKGILRRYQVTTVRPWMVLSAQTVQGTVIFAISAVIILIFGFLVFDLHAPKYLGSTLLAILLSLAAFFPFGLLINSIAKNVRTASAVSSLALNLMIFLSGATMPIEWMPDVLRMIAYLIPLYYVIDLTRQTWNSTPIWENGVDVAVLIGVAIVSIILSSRFFRWSGE</sequence>
<dbReference type="PROSITE" id="PS51012">
    <property type="entry name" value="ABC_TM2"/>
    <property type="match status" value="1"/>
</dbReference>
<evidence type="ECO:0000256" key="2">
    <source>
        <dbReference type="ARBA" id="ARBA00022692"/>
    </source>
</evidence>
<dbReference type="RefSeq" id="WP_116555775.1">
    <property type="nucleotide sequence ID" value="NZ_QCZG01000040.1"/>
</dbReference>
<organism evidence="7 8">
    <name type="scientific">Pueribacillus theae</name>
    <dbReference type="NCBI Taxonomy" id="2171751"/>
    <lineage>
        <taxon>Bacteria</taxon>
        <taxon>Bacillati</taxon>
        <taxon>Bacillota</taxon>
        <taxon>Bacilli</taxon>
        <taxon>Bacillales</taxon>
        <taxon>Bacillaceae</taxon>
        <taxon>Pueribacillus</taxon>
    </lineage>
</organism>
<dbReference type="Pfam" id="PF01061">
    <property type="entry name" value="ABC2_membrane"/>
    <property type="match status" value="1"/>
</dbReference>
<dbReference type="Proteomes" id="UP000245998">
    <property type="component" value="Unassembled WGS sequence"/>
</dbReference>
<keyword evidence="5" id="KW-0813">Transport</keyword>
<dbReference type="PRINTS" id="PR00164">
    <property type="entry name" value="ABC2TRNSPORT"/>
</dbReference>
<reference evidence="7 8" key="1">
    <citation type="submission" date="2018-04" db="EMBL/GenBank/DDBJ databases">
        <title>Camelliibacillus theae gen. nov., sp. nov., isolated from Pu'er tea.</title>
        <authorList>
            <person name="Niu L."/>
        </authorList>
    </citation>
    <scope>NUCLEOTIDE SEQUENCE [LARGE SCALE GENOMIC DNA]</scope>
    <source>
        <strain evidence="7 8">T8</strain>
    </source>
</reference>
<evidence type="ECO:0000259" key="6">
    <source>
        <dbReference type="PROSITE" id="PS51012"/>
    </source>
</evidence>
<keyword evidence="2 5" id="KW-0812">Transmembrane</keyword>
<dbReference type="InterPro" id="IPR000412">
    <property type="entry name" value="ABC_2_transport"/>
</dbReference>
<evidence type="ECO:0000313" key="8">
    <source>
        <dbReference type="Proteomes" id="UP000245998"/>
    </source>
</evidence>
<protein>
    <recommendedName>
        <fullName evidence="5">Transport permease protein</fullName>
    </recommendedName>
</protein>
<feature type="domain" description="ABC transmembrane type-2" evidence="6">
    <location>
        <begin position="20"/>
        <end position="244"/>
    </location>
</feature>
<keyword evidence="5" id="KW-1003">Cell membrane</keyword>
<dbReference type="InterPro" id="IPR051784">
    <property type="entry name" value="Nod_factor_ABC_transporter"/>
</dbReference>
<evidence type="ECO:0000313" key="7">
    <source>
        <dbReference type="EMBL" id="PWA08153.1"/>
    </source>
</evidence>
<dbReference type="GO" id="GO:0043190">
    <property type="term" value="C:ATP-binding cassette (ABC) transporter complex"/>
    <property type="evidence" value="ECO:0007669"/>
    <property type="project" value="InterPro"/>
</dbReference>
<comment type="caution">
    <text evidence="7">The sequence shown here is derived from an EMBL/GenBank/DDBJ whole genome shotgun (WGS) entry which is preliminary data.</text>
</comment>
<dbReference type="InterPro" id="IPR047817">
    <property type="entry name" value="ABC2_TM_bact-type"/>
</dbReference>
<dbReference type="PANTHER" id="PTHR43229">
    <property type="entry name" value="NODULATION PROTEIN J"/>
    <property type="match status" value="1"/>
</dbReference>
<feature type="transmembrane region" description="Helical" evidence="5">
    <location>
        <begin position="136"/>
        <end position="153"/>
    </location>
</feature>
<keyword evidence="8" id="KW-1185">Reference proteome</keyword>
<dbReference type="OrthoDB" id="9774758at2"/>
<keyword evidence="4 5" id="KW-0472">Membrane</keyword>
<name>A0A2U1JTE9_9BACI</name>
<dbReference type="PANTHER" id="PTHR43229:SF2">
    <property type="entry name" value="NODULATION PROTEIN J"/>
    <property type="match status" value="1"/>
</dbReference>
<accession>A0A2U1JTE9</accession>
<comment type="similarity">
    <text evidence="5">Belongs to the ABC-2 integral membrane protein family.</text>
</comment>
<proteinExistence type="inferred from homology"/>
<feature type="transmembrane region" description="Helical" evidence="5">
    <location>
        <begin position="219"/>
        <end position="241"/>
    </location>
</feature>
<evidence type="ECO:0000256" key="3">
    <source>
        <dbReference type="ARBA" id="ARBA00022989"/>
    </source>
</evidence>